<gene>
    <name evidence="2" type="ORF">MiSe_90790</name>
</gene>
<accession>A0AAV3XPH2</accession>
<dbReference type="CDD" id="cd06260">
    <property type="entry name" value="DUF820-like"/>
    <property type="match status" value="1"/>
</dbReference>
<evidence type="ECO:0000259" key="1">
    <source>
        <dbReference type="Pfam" id="PF05685"/>
    </source>
</evidence>
<dbReference type="Pfam" id="PF05685">
    <property type="entry name" value="Uma2"/>
    <property type="match status" value="1"/>
</dbReference>
<reference evidence="2" key="1">
    <citation type="submission" date="2019-10" db="EMBL/GenBank/DDBJ databases">
        <title>Draft genome sequece of Microseira wollei NIES-4236.</title>
        <authorList>
            <person name="Yamaguchi H."/>
            <person name="Suzuki S."/>
            <person name="Kawachi M."/>
        </authorList>
    </citation>
    <scope>NUCLEOTIDE SEQUENCE</scope>
    <source>
        <strain evidence="2">NIES-4236</strain>
    </source>
</reference>
<name>A0AAV3XPH2_9CYAN</name>
<sequence length="473" mass="53315">MTSSTDAIDEFEFTSPEIRLELVDGQFCVGGTLTGSQWLLREILQGWGLESAIAFAPLPLWYEALRVAFDAPTPTADLGQWAAQYPYQTPEIPPLGSRHLGEHWHIRQLLGEELRTAVGRASLGMCMGRDFLMRLGEDAFTPDVKFVRANRLTHYHEWFFDGSADLVIEVLLPEQSDIDKVERFRRYAAAGVEHYWPVDPVQQQVTLYRLGASGYEVQPLDSDGCYRGFEGLTFAPSHLWLPYNQKLPVFTAPYQKGDWVIKEVEGEDLGWGSVPFVPQVALEPVSIRFEQFVSWCPEAKLEGYGDKYPIIGGTWGTRNALGMLLMSLGLVETVRLVHPLDWVAALDRVKQQEANDTARRQQWWEVARRAAVALHNTFSVGGVGTIGDLVSSAPLNYWSELTLVIWDAPPSTKLWGALDALKTEDIEFDLVEAKFATPAQWQQIANEMVVLAGSWSNSVTPIRKRLQLFWEEI</sequence>
<organism evidence="2 3">
    <name type="scientific">Microseira wollei NIES-4236</name>
    <dbReference type="NCBI Taxonomy" id="2530354"/>
    <lineage>
        <taxon>Bacteria</taxon>
        <taxon>Bacillati</taxon>
        <taxon>Cyanobacteriota</taxon>
        <taxon>Cyanophyceae</taxon>
        <taxon>Oscillatoriophycideae</taxon>
        <taxon>Aerosakkonematales</taxon>
        <taxon>Aerosakkonemataceae</taxon>
        <taxon>Microseira</taxon>
    </lineage>
</organism>
<dbReference type="SUPFAM" id="SSF52980">
    <property type="entry name" value="Restriction endonuclease-like"/>
    <property type="match status" value="1"/>
</dbReference>
<dbReference type="Proteomes" id="UP001050975">
    <property type="component" value="Unassembled WGS sequence"/>
</dbReference>
<evidence type="ECO:0000313" key="2">
    <source>
        <dbReference type="EMBL" id="GET44253.1"/>
    </source>
</evidence>
<dbReference type="Gene3D" id="3.90.1570.10">
    <property type="entry name" value="tt1808, chain A"/>
    <property type="match status" value="1"/>
</dbReference>
<protein>
    <recommendedName>
        <fullName evidence="1">Putative restriction endonuclease domain-containing protein</fullName>
    </recommendedName>
</protein>
<dbReference type="InterPro" id="IPR011335">
    <property type="entry name" value="Restrct_endonuc-II-like"/>
</dbReference>
<dbReference type="InterPro" id="IPR012296">
    <property type="entry name" value="Nuclease_put_TT1808"/>
</dbReference>
<proteinExistence type="predicted"/>
<dbReference type="PANTHER" id="PTHR34107:SF4">
    <property type="entry name" value="SLL1222 PROTEIN"/>
    <property type="match status" value="1"/>
</dbReference>
<dbReference type="AlphaFoldDB" id="A0AAV3XPH2"/>
<dbReference type="RefSeq" id="WP_226593927.1">
    <property type="nucleotide sequence ID" value="NZ_BLAY01000313.1"/>
</dbReference>
<feature type="domain" description="Putative restriction endonuclease" evidence="1">
    <location>
        <begin position="101"/>
        <end position="220"/>
    </location>
</feature>
<comment type="caution">
    <text evidence="2">The sequence shown here is derived from an EMBL/GenBank/DDBJ whole genome shotgun (WGS) entry which is preliminary data.</text>
</comment>
<keyword evidence="3" id="KW-1185">Reference proteome</keyword>
<dbReference type="InterPro" id="IPR008538">
    <property type="entry name" value="Uma2"/>
</dbReference>
<dbReference type="EMBL" id="BLAY01000313">
    <property type="protein sequence ID" value="GET44253.1"/>
    <property type="molecule type" value="Genomic_DNA"/>
</dbReference>
<dbReference type="PANTHER" id="PTHR34107">
    <property type="entry name" value="SLL0198 PROTEIN-RELATED"/>
    <property type="match status" value="1"/>
</dbReference>
<evidence type="ECO:0000313" key="3">
    <source>
        <dbReference type="Proteomes" id="UP001050975"/>
    </source>
</evidence>